<dbReference type="InterPro" id="IPR035069">
    <property type="entry name" value="TTHA1013/TTHA0281-like"/>
</dbReference>
<name>A0ABX6C0V2_9CHLR</name>
<keyword evidence="2" id="KW-1185">Reference proteome</keyword>
<dbReference type="Proteomes" id="UP000326331">
    <property type="component" value="Chromosome"/>
</dbReference>
<proteinExistence type="predicted"/>
<dbReference type="RefSeq" id="WP_158066834.1">
    <property type="nucleotide sequence ID" value="NZ_CP042829.1"/>
</dbReference>
<protein>
    <submittedName>
        <fullName evidence="1">2-oxoisovalerate dehydrogenase</fullName>
    </submittedName>
</protein>
<gene>
    <name evidence="1" type="ORF">Tbon_06290</name>
</gene>
<dbReference type="EMBL" id="CP042829">
    <property type="protein sequence ID" value="QFG02915.1"/>
    <property type="molecule type" value="Genomic_DNA"/>
</dbReference>
<dbReference type="SUPFAM" id="SSF143100">
    <property type="entry name" value="TTHA1013/TTHA0281-like"/>
    <property type="match status" value="1"/>
</dbReference>
<reference evidence="1 2" key="1">
    <citation type="submission" date="2019-10" db="EMBL/GenBank/DDBJ databases">
        <title>Thermopilla bonchosmolovskayae gen. nov., sp. nov., a moderately thermophilic Chloroflexi bacterium from a Chukotka hot spring (Arctic, Russia), representing a novel classis Thermopillaia, which include previously uncultivated lineage OLB14.</title>
        <authorList>
            <person name="Kochetkova T.V."/>
            <person name="Zayulina K.S."/>
            <person name="Zhigarkov V.S."/>
            <person name="Minaev N.V."/>
            <person name="Novikov A."/>
            <person name="Toshchakov S.V."/>
            <person name="Elcheninov A.G."/>
            <person name="Kublanov I.V."/>
        </authorList>
    </citation>
    <scope>NUCLEOTIDE SEQUENCE [LARGE SCALE GENOMIC DNA]</scope>
    <source>
        <strain evidence="1 2">3753O</strain>
    </source>
</reference>
<evidence type="ECO:0000313" key="2">
    <source>
        <dbReference type="Proteomes" id="UP000326331"/>
    </source>
</evidence>
<organism evidence="1 2">
    <name type="scientific">Tepidiforma bonchosmolovskayae</name>
    <dbReference type="NCBI Taxonomy" id="2601677"/>
    <lineage>
        <taxon>Bacteria</taxon>
        <taxon>Bacillati</taxon>
        <taxon>Chloroflexota</taxon>
        <taxon>Tepidiformia</taxon>
        <taxon>Tepidiformales</taxon>
        <taxon>Tepidiformaceae</taxon>
        <taxon>Tepidiforma</taxon>
    </lineage>
</organism>
<evidence type="ECO:0000313" key="1">
    <source>
        <dbReference type="EMBL" id="QFG02915.1"/>
    </source>
</evidence>
<dbReference type="Gene3D" id="3.30.160.250">
    <property type="match status" value="1"/>
</dbReference>
<sequence>MSNGNAGGDEVIFVVTEDPEGGFVARALGPAIVTEADTIEALRERVRDAVRCHFERDGLPRLIRLHFVRDEILVA</sequence>
<accession>A0ABX6C0V2</accession>